<dbReference type="KEGG" id="xdi:EZH22_09150"/>
<keyword evidence="2" id="KW-1185">Reference proteome</keyword>
<dbReference type="PANTHER" id="PTHR36302:SF1">
    <property type="entry name" value="COPPER CHAPERONE PCU(A)C"/>
    <property type="match status" value="1"/>
</dbReference>
<dbReference type="PANTHER" id="PTHR36302">
    <property type="entry name" value="BLR7088 PROTEIN"/>
    <property type="match status" value="1"/>
</dbReference>
<dbReference type="RefSeq" id="WP_203195342.1">
    <property type="nucleotide sequence ID" value="NZ_CP063362.1"/>
</dbReference>
<dbReference type="Gene3D" id="2.60.40.1890">
    <property type="entry name" value="PCu(A)C copper chaperone"/>
    <property type="match status" value="1"/>
</dbReference>
<dbReference type="Pfam" id="PF04314">
    <property type="entry name" value="PCuAC"/>
    <property type="match status" value="1"/>
</dbReference>
<dbReference type="Proteomes" id="UP000596427">
    <property type="component" value="Chromosome"/>
</dbReference>
<organism evidence="1 2">
    <name type="scientific">Xanthobacter dioxanivorans</name>
    <dbReference type="NCBI Taxonomy" id="2528964"/>
    <lineage>
        <taxon>Bacteria</taxon>
        <taxon>Pseudomonadati</taxon>
        <taxon>Pseudomonadota</taxon>
        <taxon>Alphaproteobacteria</taxon>
        <taxon>Hyphomicrobiales</taxon>
        <taxon>Xanthobacteraceae</taxon>
        <taxon>Xanthobacter</taxon>
    </lineage>
</organism>
<reference evidence="1 2" key="1">
    <citation type="submission" date="2020-10" db="EMBL/GenBank/DDBJ databases">
        <title>Degradation of 1,4-Dioxane by Xanthobacter sp. YN2, via a Novel Group-2 Soluble Di-Iron Monooxygenase.</title>
        <authorList>
            <person name="Ma F."/>
            <person name="Wang Y."/>
            <person name="Yang J."/>
            <person name="Guo H."/>
            <person name="Su D."/>
            <person name="Yu L."/>
        </authorList>
    </citation>
    <scope>NUCLEOTIDE SEQUENCE [LARGE SCALE GENOMIC DNA]</scope>
    <source>
        <strain evidence="1 2">YN2</strain>
    </source>
</reference>
<dbReference type="SUPFAM" id="SSF110087">
    <property type="entry name" value="DR1885-like metal-binding protein"/>
    <property type="match status" value="1"/>
</dbReference>
<evidence type="ECO:0000313" key="1">
    <source>
        <dbReference type="EMBL" id="QRG08434.1"/>
    </source>
</evidence>
<gene>
    <name evidence="1" type="ORF">EZH22_09150</name>
</gene>
<proteinExistence type="predicted"/>
<protein>
    <submittedName>
        <fullName evidence="1">Copper chaperone PCu(A)C</fullName>
    </submittedName>
</protein>
<dbReference type="AlphaFoldDB" id="A0A974PSA0"/>
<accession>A0A974PSA0</accession>
<dbReference type="InterPro" id="IPR036182">
    <property type="entry name" value="PCuAC_sf"/>
</dbReference>
<sequence length="191" mass="19974">MSHFLRFPFSQPRRGAARPFLRRVLFVEEMLAAGAFALCLLMVSAQALLAHEFKAGAIEIGHPWSRATPGGASVAAGYFVLKNTGAAPDRLVSATVPFAGRAEIHEMAVKDGVMTMRPLPAGIEVPAGGTVALKPGSYHLMFLDLKAPLKEGTLVDGTLTFEKAGTVAVQFKVEGVGAGAAAPAEGSAHKH</sequence>
<evidence type="ECO:0000313" key="2">
    <source>
        <dbReference type="Proteomes" id="UP000596427"/>
    </source>
</evidence>
<dbReference type="InterPro" id="IPR058248">
    <property type="entry name" value="Lxx211020-like"/>
</dbReference>
<dbReference type="EMBL" id="CP063362">
    <property type="protein sequence ID" value="QRG08434.1"/>
    <property type="molecule type" value="Genomic_DNA"/>
</dbReference>
<dbReference type="InterPro" id="IPR007410">
    <property type="entry name" value="LpqE-like"/>
</dbReference>
<name>A0A974PSA0_9HYPH</name>